<dbReference type="RefSeq" id="XP_019009164.1">
    <property type="nucleotide sequence ID" value="XM_019157524.1"/>
</dbReference>
<evidence type="ECO:0000313" key="4">
    <source>
        <dbReference type="EMBL" id="WWC73510.1"/>
    </source>
</evidence>
<reference evidence="3" key="3">
    <citation type="submission" date="2016-07" db="EMBL/GenBank/DDBJ databases">
        <title>Evolution of pathogenesis and genome organization in the Tremellales.</title>
        <authorList>
            <person name="Cuomo C."/>
            <person name="Litvintseva A."/>
            <person name="Heitman J."/>
            <person name="Chen Y."/>
            <person name="Sun S."/>
            <person name="Springer D."/>
            <person name="Dromer F."/>
            <person name="Young S."/>
            <person name="Zeng Q."/>
            <person name="Chapman S."/>
            <person name="Gujja S."/>
            <person name="Saif S."/>
            <person name="Birren B."/>
        </authorList>
    </citation>
    <scope>NUCLEOTIDE SEQUENCE</scope>
    <source>
        <strain evidence="3">CBS 10737</strain>
    </source>
</reference>
<dbReference type="GO" id="GO:0042175">
    <property type="term" value="C:nuclear outer membrane-endoplasmic reticulum membrane network"/>
    <property type="evidence" value="ECO:0007669"/>
    <property type="project" value="TreeGrafter"/>
</dbReference>
<reference evidence="4" key="4">
    <citation type="submission" date="2024-02" db="EMBL/GenBank/DDBJ databases">
        <title>Comparative genomics of Cryptococcus and Kwoniella reveals pathogenesis evolution and contrasting modes of karyotype evolution via chromosome fusion or intercentromeric recombination.</title>
        <authorList>
            <person name="Coelho M.A."/>
            <person name="David-Palma M."/>
            <person name="Shea T."/>
            <person name="Bowers K."/>
            <person name="McGinley-Smith S."/>
            <person name="Mohammad A.W."/>
            <person name="Gnirke A."/>
            <person name="Yurkov A.M."/>
            <person name="Nowrousian M."/>
            <person name="Sun S."/>
            <person name="Cuomo C.A."/>
            <person name="Heitman J."/>
        </authorList>
    </citation>
    <scope>NUCLEOTIDE SEQUENCE</scope>
    <source>
        <strain evidence="4">CBS 10737</strain>
    </source>
</reference>
<evidence type="ECO:0000256" key="1">
    <source>
        <dbReference type="SAM" id="Coils"/>
    </source>
</evidence>
<keyword evidence="1" id="KW-0175">Coiled coil</keyword>
<dbReference type="PANTHER" id="PTHR31027">
    <property type="entry name" value="NUCLEAR SEGREGATION PROTEIN BFR1"/>
    <property type="match status" value="1"/>
</dbReference>
<dbReference type="GO" id="GO:0008298">
    <property type="term" value="P:intracellular mRNA localization"/>
    <property type="evidence" value="ECO:0007669"/>
    <property type="project" value="TreeGrafter"/>
</dbReference>
<name>A0A1B9HXD5_9TREE</name>
<dbReference type="EMBL" id="KI894014">
    <property type="protein sequence ID" value="OCF47945.1"/>
    <property type="molecule type" value="Genomic_DNA"/>
</dbReference>
<feature type="compositionally biased region" description="Low complexity" evidence="2">
    <location>
        <begin position="406"/>
        <end position="427"/>
    </location>
</feature>
<organism evidence="3">
    <name type="scientific">Kwoniella pini CBS 10737</name>
    <dbReference type="NCBI Taxonomy" id="1296096"/>
    <lineage>
        <taxon>Eukaryota</taxon>
        <taxon>Fungi</taxon>
        <taxon>Dikarya</taxon>
        <taxon>Basidiomycota</taxon>
        <taxon>Agaricomycotina</taxon>
        <taxon>Tremellomycetes</taxon>
        <taxon>Tremellales</taxon>
        <taxon>Cryptococcaceae</taxon>
        <taxon>Kwoniella</taxon>
    </lineage>
</organism>
<evidence type="ECO:0000313" key="5">
    <source>
        <dbReference type="Proteomes" id="UP000094020"/>
    </source>
</evidence>
<dbReference type="EMBL" id="CP144529">
    <property type="protein sequence ID" value="WWC73510.1"/>
    <property type="molecule type" value="Genomic_DNA"/>
</dbReference>
<evidence type="ECO:0000313" key="3">
    <source>
        <dbReference type="EMBL" id="OCF47945.1"/>
    </source>
</evidence>
<feature type="compositionally biased region" description="Acidic residues" evidence="2">
    <location>
        <begin position="541"/>
        <end position="555"/>
    </location>
</feature>
<dbReference type="InterPro" id="IPR039604">
    <property type="entry name" value="Bfr1"/>
</dbReference>
<feature type="compositionally biased region" description="Acidic residues" evidence="2">
    <location>
        <begin position="496"/>
        <end position="505"/>
    </location>
</feature>
<dbReference type="GO" id="GO:0003729">
    <property type="term" value="F:mRNA binding"/>
    <property type="evidence" value="ECO:0007669"/>
    <property type="project" value="TreeGrafter"/>
</dbReference>
<dbReference type="GO" id="GO:1990904">
    <property type="term" value="C:ribonucleoprotein complex"/>
    <property type="evidence" value="ECO:0007669"/>
    <property type="project" value="TreeGrafter"/>
</dbReference>
<keyword evidence="5" id="KW-1185">Reference proteome</keyword>
<feature type="compositionally biased region" description="Polar residues" evidence="2">
    <location>
        <begin position="508"/>
        <end position="517"/>
    </location>
</feature>
<dbReference type="GeneID" id="30174179"/>
<sequence>MPPPTSSLKPSSVKTNGSAPATTSSTSGNAKSTGNATGGIGQLAKPDQSKYNAEQEELNKQIAEVKTKLDAIRSRISLTQAPQSGDRRSAIKQEMDSLRSEQAKFKGDRNKLFDEMKRVQEQLQKKIKDVQGQKGKVQFRTVDEIDDRISSLERSIESGSLKLVDEKKALAEITTLRRSRKVLETTGSVDDAIAADKARIDELKKQLDDPEAKKVSERFDELKKEMDGLRAEGDKAYEERGKLFDERNQYSKEMDDLYEKKRQSAQAHREANDKYYAKVQADRQARQERFKAEKAKEDAAKRNEEITRLREEAKAPAFTSEIDDCGVLIGWFKGKYGSGEVPSTHAGSDVSQEKVLEGVKQLEIRKVDSEDAFKGMTLKKKDDDEELGGFFGGGKGKKNKKGGNKKSGTATPASEGTSTPSGSGSVNLPMSLLSALLSLGIPPPSGQSDVARTVEDLETKKAWFEANSAAKTKAEIERVEKLVAKLQKKNAAVLGDDAEAEDDDEVKSTVSGGSIPTEQGGAKEPLHTVAVAGEATGKDIVEDEGEQLPTDEDDKSPEIKKVDSALEELKEAEAENDA</sequence>
<feature type="compositionally biased region" description="Basic and acidic residues" evidence="2">
    <location>
        <begin position="85"/>
        <end position="111"/>
    </location>
</feature>
<dbReference type="OrthoDB" id="2195113at2759"/>
<feature type="coiled-coil region" evidence="1">
    <location>
        <begin position="212"/>
        <end position="239"/>
    </location>
</feature>
<feature type="region of interest" description="Disordered" evidence="2">
    <location>
        <begin position="495"/>
        <end position="559"/>
    </location>
</feature>
<proteinExistence type="predicted"/>
<dbReference type="Proteomes" id="UP000094020">
    <property type="component" value="Chromosome 11"/>
</dbReference>
<accession>A0A1B9HXD5</accession>
<feature type="compositionally biased region" description="Polar residues" evidence="2">
    <location>
        <begin position="1"/>
        <end position="14"/>
    </location>
</feature>
<reference evidence="4" key="2">
    <citation type="submission" date="2013-07" db="EMBL/GenBank/DDBJ databases">
        <authorList>
            <consortium name="The Broad Institute Genome Sequencing Platform"/>
            <person name="Cuomo C."/>
            <person name="Litvintseva A."/>
            <person name="Chen Y."/>
            <person name="Heitman J."/>
            <person name="Sun S."/>
            <person name="Springer D."/>
            <person name="Dromer F."/>
            <person name="Young S.K."/>
            <person name="Zeng Q."/>
            <person name="Gargeya S."/>
            <person name="Fitzgerald M."/>
            <person name="Abouelleil A."/>
            <person name="Alvarado L."/>
            <person name="Berlin A.M."/>
            <person name="Chapman S.B."/>
            <person name="Dewar J."/>
            <person name="Goldberg J."/>
            <person name="Griggs A."/>
            <person name="Gujja S."/>
            <person name="Hansen M."/>
            <person name="Howarth C."/>
            <person name="Imamovic A."/>
            <person name="Larimer J."/>
            <person name="McCowan C."/>
            <person name="Murphy C."/>
            <person name="Pearson M."/>
            <person name="Priest M."/>
            <person name="Roberts A."/>
            <person name="Saif S."/>
            <person name="Shea T."/>
            <person name="Sykes S."/>
            <person name="Wortman J."/>
            <person name="Nusbaum C."/>
            <person name="Birren B."/>
        </authorList>
    </citation>
    <scope>NUCLEOTIDE SEQUENCE</scope>
    <source>
        <strain evidence="4">CBS 10737</strain>
    </source>
</reference>
<dbReference type="GO" id="GO:0005783">
    <property type="term" value="C:endoplasmic reticulum"/>
    <property type="evidence" value="ECO:0007669"/>
    <property type="project" value="TreeGrafter"/>
</dbReference>
<dbReference type="AlphaFoldDB" id="A0A1B9HXD5"/>
<feature type="compositionally biased region" description="Basic residues" evidence="2">
    <location>
        <begin position="395"/>
        <end position="404"/>
    </location>
</feature>
<feature type="region of interest" description="Disordered" evidence="2">
    <location>
        <begin position="1"/>
        <end position="56"/>
    </location>
</feature>
<feature type="region of interest" description="Disordered" evidence="2">
    <location>
        <begin position="75"/>
        <end position="111"/>
    </location>
</feature>
<feature type="region of interest" description="Disordered" evidence="2">
    <location>
        <begin position="373"/>
        <end position="427"/>
    </location>
</feature>
<evidence type="ECO:0000256" key="2">
    <source>
        <dbReference type="SAM" id="MobiDB-lite"/>
    </source>
</evidence>
<feature type="compositionally biased region" description="Low complexity" evidence="2">
    <location>
        <begin position="15"/>
        <end position="30"/>
    </location>
</feature>
<dbReference type="STRING" id="1296096.A0A1B9HXD5"/>
<reference evidence="3" key="1">
    <citation type="submission" date="2013-07" db="EMBL/GenBank/DDBJ databases">
        <title>The Genome Sequence of Cryptococcus pinus CBS10737.</title>
        <authorList>
            <consortium name="The Broad Institute Genome Sequencing Platform"/>
            <person name="Cuomo C."/>
            <person name="Litvintseva A."/>
            <person name="Chen Y."/>
            <person name="Heitman J."/>
            <person name="Sun S."/>
            <person name="Springer D."/>
            <person name="Dromer F."/>
            <person name="Young S.K."/>
            <person name="Zeng Q."/>
            <person name="Gargeya S."/>
            <person name="Fitzgerald M."/>
            <person name="Abouelleil A."/>
            <person name="Alvarado L."/>
            <person name="Berlin A.M."/>
            <person name="Chapman S.B."/>
            <person name="Dewar J."/>
            <person name="Goldberg J."/>
            <person name="Griggs A."/>
            <person name="Gujja S."/>
            <person name="Hansen M."/>
            <person name="Howarth C."/>
            <person name="Imamovic A."/>
            <person name="Larimer J."/>
            <person name="McCowan C."/>
            <person name="Murphy C."/>
            <person name="Pearson M."/>
            <person name="Priest M."/>
            <person name="Roberts A."/>
            <person name="Saif S."/>
            <person name="Shea T."/>
            <person name="Sykes S."/>
            <person name="Wortman J."/>
            <person name="Nusbaum C."/>
            <person name="Birren B."/>
        </authorList>
    </citation>
    <scope>NUCLEOTIDE SEQUENCE [LARGE SCALE GENOMIC DNA]</scope>
    <source>
        <strain evidence="3">CBS 10737</strain>
    </source>
</reference>
<dbReference type="PANTHER" id="PTHR31027:SF2">
    <property type="entry name" value="LEBERCILIN DOMAIN-CONTAINING PROTEIN"/>
    <property type="match status" value="1"/>
</dbReference>
<protein>
    <submittedName>
        <fullName evidence="3">Nuclear segregation protein Bfr1</fullName>
    </submittedName>
</protein>
<dbReference type="KEGG" id="kpin:30174179"/>
<gene>
    <name evidence="3" type="ORF">I206_05810</name>
    <name evidence="4" type="ORF">I206_107481</name>
</gene>